<feature type="compositionally biased region" description="Polar residues" evidence="1">
    <location>
        <begin position="207"/>
        <end position="224"/>
    </location>
</feature>
<sequence>MATPDVEQVDNAARDMVRAARKDDSLRLLTLRIVREKLETKFALEKGTLDKQPFKGVVKEAVQDEVNSHQQTHEEGDKAEEEDLSVDQPGPSEQDKTHVAKAKPKRKPRSKVAEEKSIHVSEEQKGTSRGGAKKKLAKASSIVDSSEDEEDFEGKTKSSQPSMHKVSKSPLKVPVKADQLDGKKVKAKPKRQPKKIAPVADSENDDNPSPSNARLSGADSQDVGSNPKAPAKPSSGEKDTTTGDGEASESERSIIIDETPKKRKRKIKEPDESQKQPKEKKQKKGAVQLSKDEETVKRLKAIVYACGVRKVWSKEFQNIDKPSQQIKKIKDVIAELGMNGRPTLEKAKAIKAKRELAKELEDVRAFGEAHASQSEKNRSKQGSTALASSVEAEGASDNDSINEEVPPRKKKTAWQSISAFLDDQSDEE</sequence>
<proteinExistence type="predicted"/>
<dbReference type="EMBL" id="GL945437">
    <property type="protein sequence ID" value="EGO22581.1"/>
    <property type="molecule type" value="Genomic_DNA"/>
</dbReference>
<evidence type="ECO:0000256" key="1">
    <source>
        <dbReference type="SAM" id="MobiDB-lite"/>
    </source>
</evidence>
<dbReference type="OrthoDB" id="552755at2759"/>
<feature type="compositionally biased region" description="Basic and acidic residues" evidence="1">
    <location>
        <begin position="366"/>
        <end position="378"/>
    </location>
</feature>
<name>F8P350_SERL9</name>
<protein>
    <recommendedName>
        <fullName evidence="3">DEK C-terminal domain-containing protein</fullName>
    </recommendedName>
</protein>
<gene>
    <name evidence="2" type="ORF">SERLADRAFT_473590</name>
</gene>
<accession>F8P350</accession>
<organism>
    <name type="scientific">Serpula lacrymans var. lacrymans (strain S7.9)</name>
    <name type="common">Dry rot fungus</name>
    <dbReference type="NCBI Taxonomy" id="578457"/>
    <lineage>
        <taxon>Eukaryota</taxon>
        <taxon>Fungi</taxon>
        <taxon>Dikarya</taxon>
        <taxon>Basidiomycota</taxon>
        <taxon>Agaricomycotina</taxon>
        <taxon>Agaricomycetes</taxon>
        <taxon>Agaricomycetidae</taxon>
        <taxon>Boletales</taxon>
        <taxon>Coniophorineae</taxon>
        <taxon>Serpulaceae</taxon>
        <taxon>Serpula</taxon>
    </lineage>
</organism>
<feature type="compositionally biased region" description="Basic residues" evidence="1">
    <location>
        <begin position="185"/>
        <end position="194"/>
    </location>
</feature>
<dbReference type="PANTHER" id="PTHR15410">
    <property type="entry name" value="HIRA-INTERACTING PROTEIN 3"/>
    <property type="match status" value="1"/>
</dbReference>
<dbReference type="KEGG" id="sla:SERLADRAFT_473590"/>
<dbReference type="GO" id="GO:0005634">
    <property type="term" value="C:nucleus"/>
    <property type="evidence" value="ECO:0007669"/>
    <property type="project" value="TreeGrafter"/>
</dbReference>
<evidence type="ECO:0000313" key="2">
    <source>
        <dbReference type="EMBL" id="EGO22581.1"/>
    </source>
</evidence>
<dbReference type="GeneID" id="18820330"/>
<dbReference type="HOGENOM" id="CLU_050251_0_0_1"/>
<dbReference type="AlphaFoldDB" id="F8P350"/>
<feature type="region of interest" description="Disordered" evidence="1">
    <location>
        <begin position="60"/>
        <end position="292"/>
    </location>
</feature>
<reference evidence="2" key="1">
    <citation type="submission" date="2011-04" db="EMBL/GenBank/DDBJ databases">
        <title>Evolution of plant cell wall degrading machinery underlies the functional diversity of forest fungi.</title>
        <authorList>
            <consortium name="US DOE Joint Genome Institute (JGI-PGF)"/>
            <person name="Eastwood D.C."/>
            <person name="Floudas D."/>
            <person name="Binder M."/>
            <person name="Majcherczyk A."/>
            <person name="Schneider P."/>
            <person name="Aerts A."/>
            <person name="Asiegbu F.O."/>
            <person name="Baker S.E."/>
            <person name="Barry K."/>
            <person name="Bendiksby M."/>
            <person name="Blumentritt M."/>
            <person name="Coutinho P.M."/>
            <person name="Cullen D."/>
            <person name="Cullen D."/>
            <person name="Gathman A."/>
            <person name="Goodell B."/>
            <person name="Henrissat B."/>
            <person name="Ihrmark K."/>
            <person name="Kauserud H."/>
            <person name="Kohler A."/>
            <person name="LaButti K."/>
            <person name="Lapidus A."/>
            <person name="Lavin J.L."/>
            <person name="Lee Y.-H."/>
            <person name="Lindquist E."/>
            <person name="Lilly W."/>
            <person name="Lucas S."/>
            <person name="Morin E."/>
            <person name="Murat C."/>
            <person name="Oguiza J.A."/>
            <person name="Park J."/>
            <person name="Pisabarro A.G."/>
            <person name="Riley R."/>
            <person name="Rosling A."/>
            <person name="Salamov A."/>
            <person name="Schmidt O."/>
            <person name="Schmutz J."/>
            <person name="Skrede I."/>
            <person name="Stenlid J."/>
            <person name="Wiebenga A."/>
            <person name="Xie X."/>
            <person name="Kues U."/>
            <person name="Hibbett D.S."/>
            <person name="Hoffmeister D."/>
            <person name="Hogberg N."/>
            <person name="Martin F."/>
            <person name="Grigoriev I.V."/>
            <person name="Watkinson S.C."/>
        </authorList>
    </citation>
    <scope>NUCLEOTIDE SEQUENCE</scope>
    <source>
        <strain evidence="2">S7.9</strain>
    </source>
</reference>
<feature type="compositionally biased region" description="Basic and acidic residues" evidence="1">
    <location>
        <begin position="268"/>
        <end position="279"/>
    </location>
</feature>
<dbReference type="RefSeq" id="XP_007321119.1">
    <property type="nucleotide sequence ID" value="XM_007321057.1"/>
</dbReference>
<feature type="compositionally biased region" description="Basic and acidic residues" evidence="1">
    <location>
        <begin position="249"/>
        <end position="260"/>
    </location>
</feature>
<evidence type="ECO:0008006" key="3">
    <source>
        <dbReference type="Google" id="ProtNLM"/>
    </source>
</evidence>
<feature type="compositionally biased region" description="Basic and acidic residues" evidence="1">
    <location>
        <begin position="111"/>
        <end position="126"/>
    </location>
</feature>
<dbReference type="PANTHER" id="PTHR15410:SF2">
    <property type="entry name" value="HIRA-INTERACTING PROTEIN 3"/>
    <property type="match status" value="1"/>
</dbReference>
<dbReference type="InterPro" id="IPR037647">
    <property type="entry name" value="HIRIP3"/>
</dbReference>
<dbReference type="Proteomes" id="UP000008064">
    <property type="component" value="Unassembled WGS sequence"/>
</dbReference>
<feature type="region of interest" description="Disordered" evidence="1">
    <location>
        <begin position="366"/>
        <end position="414"/>
    </location>
</feature>
<feature type="compositionally biased region" description="Basic residues" evidence="1">
    <location>
        <begin position="99"/>
        <end position="110"/>
    </location>
</feature>